<keyword evidence="2" id="KW-0732">Signal</keyword>
<feature type="signal peptide" evidence="2">
    <location>
        <begin position="1"/>
        <end position="18"/>
    </location>
</feature>
<evidence type="ECO:0000256" key="2">
    <source>
        <dbReference type="SAM" id="SignalP"/>
    </source>
</evidence>
<keyword evidence="4" id="KW-1185">Reference proteome</keyword>
<dbReference type="RefSeq" id="WP_220474305.1">
    <property type="nucleotide sequence ID" value="NZ_OMOH01000002.1"/>
</dbReference>
<gene>
    <name evidence="3" type="ORF">PROPJV5_0478</name>
</gene>
<evidence type="ECO:0008006" key="5">
    <source>
        <dbReference type="Google" id="ProtNLM"/>
    </source>
</evidence>
<reference evidence="4" key="1">
    <citation type="submission" date="2018-02" db="EMBL/GenBank/DDBJ databases">
        <authorList>
            <person name="Hornung B."/>
        </authorList>
    </citation>
    <scope>NUCLEOTIDE SEQUENCE [LARGE SCALE GENOMIC DNA]</scope>
</reference>
<feature type="compositionally biased region" description="Polar residues" evidence="1">
    <location>
        <begin position="166"/>
        <end position="175"/>
    </location>
</feature>
<feature type="region of interest" description="Disordered" evidence="1">
    <location>
        <begin position="37"/>
        <end position="66"/>
    </location>
</feature>
<evidence type="ECO:0000313" key="3">
    <source>
        <dbReference type="EMBL" id="SPF67524.1"/>
    </source>
</evidence>
<dbReference type="Proteomes" id="UP000265962">
    <property type="component" value="Unassembled WGS sequence"/>
</dbReference>
<name>A0A375HYT0_9ACTN</name>
<feature type="chain" id="PRO_5038685624" description="Lipoprotein" evidence="2">
    <location>
        <begin position="19"/>
        <end position="510"/>
    </location>
</feature>
<proteinExistence type="predicted"/>
<feature type="compositionally biased region" description="Low complexity" evidence="1">
    <location>
        <begin position="176"/>
        <end position="190"/>
    </location>
</feature>
<sequence>MMRTSTPAPSLTRRSVLAAMMGTALLSPLVACTRGGGDGTSGAQNPGDGSAGGLQDQLGGLGGNAPSLSPEEYEAIVDGLAEWVSRVWPLMGSVWPDADYNQHRIVAMQVGDDFKATRAWVVSTDGHRELRNDEYADITPPSSYDKITFEGYPSITLNLGSAVTLSKGQGQDEQNASSGTSPASAGAAGDAADLTDPATFAFALMTHELVHFYYQGEINVTAESSRDTPYPFEVRPRTLRRMLLHSLYLAATEQNKQQDHLGHARYWLDTWKKEAEQEAQDIHHYDIAEGVARYVEYMALSIESDQSAEQLRSRQAPLLKEGLTVDLSVDAESYALGFTTGVLLDSRKPGWKDGFYAGGTTLTELLLEDVAPIPEDVDEQVQAEVDKQAAESEENTGPQIKKIDSAEADTGTAYLRFLTFGEIAYAGSFAYKDKVVLTTTILNVNNEGQSLQIFGTPSFTGTDREILNVPLIDATHRYDNGVLTVTGDAINGTVKAERTTENGREVFIVE</sequence>
<organism evidence="3 4">
    <name type="scientific">Propionibacterium ruminifibrarum</name>
    <dbReference type="NCBI Taxonomy" id="1962131"/>
    <lineage>
        <taxon>Bacteria</taxon>
        <taxon>Bacillati</taxon>
        <taxon>Actinomycetota</taxon>
        <taxon>Actinomycetes</taxon>
        <taxon>Propionibacteriales</taxon>
        <taxon>Propionibacteriaceae</taxon>
        <taxon>Propionibacterium</taxon>
    </lineage>
</organism>
<accession>A0A375HYT0</accession>
<dbReference type="AlphaFoldDB" id="A0A375HYT0"/>
<dbReference type="EMBL" id="OMOH01000002">
    <property type="protein sequence ID" value="SPF67524.1"/>
    <property type="molecule type" value="Genomic_DNA"/>
</dbReference>
<evidence type="ECO:0000256" key="1">
    <source>
        <dbReference type="SAM" id="MobiDB-lite"/>
    </source>
</evidence>
<evidence type="ECO:0000313" key="4">
    <source>
        <dbReference type="Proteomes" id="UP000265962"/>
    </source>
</evidence>
<feature type="region of interest" description="Disordered" evidence="1">
    <location>
        <begin position="166"/>
        <end position="190"/>
    </location>
</feature>
<protein>
    <recommendedName>
        <fullName evidence="5">Lipoprotein</fullName>
    </recommendedName>
</protein>